<organism evidence="4 5">
    <name type="scientific">Pseudoalteromonas prydzensis</name>
    <dbReference type="NCBI Taxonomy" id="182141"/>
    <lineage>
        <taxon>Bacteria</taxon>
        <taxon>Pseudomonadati</taxon>
        <taxon>Pseudomonadota</taxon>
        <taxon>Gammaproteobacteria</taxon>
        <taxon>Alteromonadales</taxon>
        <taxon>Pseudoalteromonadaceae</taxon>
        <taxon>Pseudoalteromonas</taxon>
    </lineage>
</organism>
<reference evidence="4 5" key="1">
    <citation type="submission" date="2020-07" db="EMBL/GenBank/DDBJ databases">
        <title>Halophilic bacteria isolated from french cheeses.</title>
        <authorList>
            <person name="Kothe C.I."/>
            <person name="Farah-Kraiem B."/>
            <person name="Renault P."/>
            <person name="Dridi B."/>
        </authorList>
    </citation>
    <scope>NUCLEOTIDE SEQUENCE [LARGE SCALE GENOMIC DNA]</scope>
    <source>
        <strain evidence="4 5">FME14</strain>
    </source>
</reference>
<sequence>MSQSLPIPAQRWLSLLLCAITAAAITVFLSNVSFVQQAYMKWGSILYANPVLHYSFAFLAGIGIKLMLDKFYISHAKRSIGFNWKYPPTTIAVWFSIIATLVYVFISERYQGYLLDDELLFASLKYLHIALFACVLCISFQELQVKTKKVSIKSWGLLFLLLGMFLVMSGYYDMPWPLITTYILLYSIAVILRVRGNGSSEVVSTNNDIALSDSDNEFSDLEDFRAWFKDGSIITSTAQLEQDLQVYANRITERLRNGGDKYEQYMAQHIALCGPFGCGKSSIVAAIANELKKSKKVEAELSNEEKLKVEQQNKINWIHSDISTWGAASGSVAHVILSHIIDDISPHLDMCSFRALPKHYTEALKSGGSFFQFASTLLAGPIDIEQSFQKLNDVLEVTNHKLLITLQDVDRGTGDENEKRLNDIAALLDRLKNRDLSNINFIIAMGNENEVAAEVISKVADYREDIAKKDFTDLLVDYIYENLTRSKVLTVTPYSLESLDDVRNNKISRIGFYLSEIAELNKLISSLRVLKRILRRVNEIWWHNNLKGEVNFISLLMVLALREVKPSLFSNYLNFIDSTKLNSELVDVEKFLEKDTPSDLKEYLKVMLNIKINTVEIKDSDPPKERDIWLLNPNKEYLQTVGCTNDMSYYIQRITRQSISNGECIDQDVIKDILKLTKLPLSEFVEEWLSFDEYKQEKYSQFIFLKFSEDQTLAYQEVGNDNLPDTLSSTECRHVIKFVHYLAKNLTIENIYEIFNRLLYVQDAREHSNALINYLGFNEKDIPIEIETLIYKLNLDKDKGRYLLVCLKQSYKLYHAEKRLEGVSESEKFHCLGKVLSNSEHLKKPVSPCVRIVVASNF</sequence>
<keyword evidence="2" id="KW-0812">Transmembrane</keyword>
<evidence type="ECO:0000313" key="5">
    <source>
        <dbReference type="Proteomes" id="UP000707245"/>
    </source>
</evidence>
<keyword evidence="2" id="KW-0472">Membrane</keyword>
<accession>A0ABR9FSL7</accession>
<feature type="transmembrane region" description="Helical" evidence="2">
    <location>
        <begin position="155"/>
        <end position="172"/>
    </location>
</feature>
<feature type="domain" description="AAA+ ATPase" evidence="3">
    <location>
        <begin position="266"/>
        <end position="470"/>
    </location>
</feature>
<feature type="transmembrane region" description="Helical" evidence="2">
    <location>
        <begin position="126"/>
        <end position="143"/>
    </location>
</feature>
<gene>
    <name evidence="4" type="ORF">EI167_20865</name>
</gene>
<dbReference type="InterPro" id="IPR027417">
    <property type="entry name" value="P-loop_NTPase"/>
</dbReference>
<evidence type="ECO:0000256" key="1">
    <source>
        <dbReference type="SAM" id="Coils"/>
    </source>
</evidence>
<proteinExistence type="predicted"/>
<evidence type="ECO:0000313" key="4">
    <source>
        <dbReference type="EMBL" id="MBE0459832.1"/>
    </source>
</evidence>
<dbReference type="Proteomes" id="UP000707245">
    <property type="component" value="Unassembled WGS sequence"/>
</dbReference>
<protein>
    <recommendedName>
        <fullName evidence="3">AAA+ ATPase domain-containing protein</fullName>
    </recommendedName>
</protein>
<evidence type="ECO:0000259" key="3">
    <source>
        <dbReference type="SMART" id="SM00382"/>
    </source>
</evidence>
<keyword evidence="5" id="KW-1185">Reference proteome</keyword>
<feature type="coiled-coil region" evidence="1">
    <location>
        <begin position="287"/>
        <end position="314"/>
    </location>
</feature>
<feature type="transmembrane region" description="Helical" evidence="2">
    <location>
        <begin position="89"/>
        <end position="106"/>
    </location>
</feature>
<dbReference type="EMBL" id="RRZA01000118">
    <property type="protein sequence ID" value="MBE0459832.1"/>
    <property type="molecule type" value="Genomic_DNA"/>
</dbReference>
<feature type="transmembrane region" description="Helical" evidence="2">
    <location>
        <begin position="51"/>
        <end position="68"/>
    </location>
</feature>
<name>A0ABR9FSL7_9GAMM</name>
<dbReference type="SMART" id="SM00382">
    <property type="entry name" value="AAA"/>
    <property type="match status" value="1"/>
</dbReference>
<comment type="caution">
    <text evidence="4">The sequence shown here is derived from an EMBL/GenBank/DDBJ whole genome shotgun (WGS) entry which is preliminary data.</text>
</comment>
<dbReference type="RefSeq" id="WP_192543148.1">
    <property type="nucleotide sequence ID" value="NZ_JBQDLW010000123.1"/>
</dbReference>
<dbReference type="InterPro" id="IPR011646">
    <property type="entry name" value="KAP_P-loop"/>
</dbReference>
<dbReference type="InterPro" id="IPR003593">
    <property type="entry name" value="AAA+_ATPase"/>
</dbReference>
<feature type="transmembrane region" description="Helical" evidence="2">
    <location>
        <begin position="12"/>
        <end position="31"/>
    </location>
</feature>
<dbReference type="Pfam" id="PF07693">
    <property type="entry name" value="KAP_NTPase"/>
    <property type="match status" value="1"/>
</dbReference>
<dbReference type="SUPFAM" id="SSF52540">
    <property type="entry name" value="P-loop containing nucleoside triphosphate hydrolases"/>
    <property type="match status" value="1"/>
</dbReference>
<keyword evidence="1" id="KW-0175">Coiled coil</keyword>
<dbReference type="Gene3D" id="3.40.50.300">
    <property type="entry name" value="P-loop containing nucleotide triphosphate hydrolases"/>
    <property type="match status" value="1"/>
</dbReference>
<evidence type="ECO:0000256" key="2">
    <source>
        <dbReference type="SAM" id="Phobius"/>
    </source>
</evidence>
<keyword evidence="2" id="KW-1133">Transmembrane helix</keyword>